<organism evidence="1 2">
    <name type="scientific">Nephila pilipes</name>
    <name type="common">Giant wood spider</name>
    <name type="synonym">Nephila maculata</name>
    <dbReference type="NCBI Taxonomy" id="299642"/>
    <lineage>
        <taxon>Eukaryota</taxon>
        <taxon>Metazoa</taxon>
        <taxon>Ecdysozoa</taxon>
        <taxon>Arthropoda</taxon>
        <taxon>Chelicerata</taxon>
        <taxon>Arachnida</taxon>
        <taxon>Araneae</taxon>
        <taxon>Araneomorphae</taxon>
        <taxon>Entelegynae</taxon>
        <taxon>Araneoidea</taxon>
        <taxon>Nephilidae</taxon>
        <taxon>Nephila</taxon>
    </lineage>
</organism>
<reference evidence="1" key="1">
    <citation type="submission" date="2020-08" db="EMBL/GenBank/DDBJ databases">
        <title>Multicomponent nature underlies the extraordinary mechanical properties of spider dragline silk.</title>
        <authorList>
            <person name="Kono N."/>
            <person name="Nakamura H."/>
            <person name="Mori M."/>
            <person name="Yoshida Y."/>
            <person name="Ohtoshi R."/>
            <person name="Malay A.D."/>
            <person name="Moran D.A.P."/>
            <person name="Tomita M."/>
            <person name="Numata K."/>
            <person name="Arakawa K."/>
        </authorList>
    </citation>
    <scope>NUCLEOTIDE SEQUENCE</scope>
</reference>
<proteinExistence type="predicted"/>
<dbReference type="Proteomes" id="UP000887013">
    <property type="component" value="Unassembled WGS sequence"/>
</dbReference>
<accession>A0A8X6TWJ5</accession>
<protein>
    <submittedName>
        <fullName evidence="1">Uncharacterized protein</fullName>
    </submittedName>
</protein>
<sequence length="97" mass="11262">MLPPPPGERKFIWRFGFFTRNRDQGQPSIMTTEKHSILMTIRELSDCYLHLEIHLGQEFLGRLYTKSQQRKGLQPVTCPLTVIIEVKPFLVEPGIPL</sequence>
<dbReference type="EMBL" id="BMAW01019619">
    <property type="protein sequence ID" value="GFT64349.1"/>
    <property type="molecule type" value="Genomic_DNA"/>
</dbReference>
<keyword evidence="2" id="KW-1185">Reference proteome</keyword>
<gene>
    <name evidence="1" type="ORF">NPIL_162381</name>
</gene>
<evidence type="ECO:0000313" key="2">
    <source>
        <dbReference type="Proteomes" id="UP000887013"/>
    </source>
</evidence>
<evidence type="ECO:0000313" key="1">
    <source>
        <dbReference type="EMBL" id="GFT64349.1"/>
    </source>
</evidence>
<name>A0A8X6TWJ5_NEPPI</name>
<comment type="caution">
    <text evidence="1">The sequence shown here is derived from an EMBL/GenBank/DDBJ whole genome shotgun (WGS) entry which is preliminary data.</text>
</comment>
<dbReference type="AlphaFoldDB" id="A0A8X6TWJ5"/>